<dbReference type="EMBL" id="AGCJ01000038">
    <property type="protein sequence ID" value="EHM41158.1"/>
    <property type="molecule type" value="Genomic_DNA"/>
</dbReference>
<gene>
    <name evidence="12" type="ORF">HMPREF0080_01030</name>
</gene>
<accession>G9YHA3</accession>
<evidence type="ECO:0000256" key="6">
    <source>
        <dbReference type="ARBA" id="ARBA00022777"/>
    </source>
</evidence>
<dbReference type="Gene3D" id="1.10.287.130">
    <property type="match status" value="1"/>
</dbReference>
<dbReference type="GO" id="GO:0000155">
    <property type="term" value="F:phosphorelay sensor kinase activity"/>
    <property type="evidence" value="ECO:0007669"/>
    <property type="project" value="InterPro"/>
</dbReference>
<dbReference type="CDD" id="cd00082">
    <property type="entry name" value="HisKA"/>
    <property type="match status" value="1"/>
</dbReference>
<dbReference type="eggNOG" id="COG2205">
    <property type="taxonomic scope" value="Bacteria"/>
</dbReference>
<sequence length="516" mass="57919">MRKVSLRAKVAGGLGAFTFAFVLTLVLAIGLGFEPIYYSIQKHNMVTAAKNISKIYSAKGAIGFTEIDDIISSFGADVFIVDQGILAYSSRPNQAIVLDDPAGPDYRAETLQGRRAVATVRANVPQHIRGVVSLLKGYEPSAEDLDKVMYYADSGGEHIRFFSLVSRISDHTYVTISQPLAPLQENVKIVQRFIVVFGCVWMALALWGALKASQRLTEPLYELKEIAMDMAQLNFSRKWSRTGMSDEINMVGESLNTLSDKLNTALEALQQSNTALQEQLDKANEIEYMRKSFISAVSHELKTPLAIIQGYAEALENLQNVSAETREYYCFVIRSETRKMDGLVKDILNLSRLEAGRLHLELTNFDFVALIEETKIRFQAPAEEKKIRIVWNMLAEMPAYGDPGRYDIILNNFLSNAVDYTPVNGTIRITAKAEEDDYLIEVFNEGKQIPEEYHQRIWEPFYKVDSSHTRDAKRMFGGHGLGLGIVSSLLTLHGQKYGVRNEKDGVTLWFTVARAK</sequence>
<keyword evidence="5" id="KW-0808">Transferase</keyword>
<dbReference type="Gene3D" id="6.10.340.10">
    <property type="match status" value="1"/>
</dbReference>
<dbReference type="RefSeq" id="WP_006790012.1">
    <property type="nucleotide sequence ID" value="NZ_JH417584.1"/>
</dbReference>
<dbReference type="InterPro" id="IPR050351">
    <property type="entry name" value="BphY/WalK/GraS-like"/>
</dbReference>
<dbReference type="SMART" id="SM00388">
    <property type="entry name" value="HisKA"/>
    <property type="match status" value="1"/>
</dbReference>
<dbReference type="Pfam" id="PF00512">
    <property type="entry name" value="HisKA"/>
    <property type="match status" value="1"/>
</dbReference>
<feature type="transmembrane region" description="Helical" evidence="9">
    <location>
        <begin position="189"/>
        <end position="210"/>
    </location>
</feature>
<keyword evidence="7" id="KW-0902">Two-component regulatory system</keyword>
<dbReference type="Pfam" id="PF02518">
    <property type="entry name" value="HATPase_c"/>
    <property type="match status" value="1"/>
</dbReference>
<evidence type="ECO:0000313" key="12">
    <source>
        <dbReference type="EMBL" id="EHM41158.1"/>
    </source>
</evidence>
<evidence type="ECO:0000256" key="9">
    <source>
        <dbReference type="SAM" id="Phobius"/>
    </source>
</evidence>
<reference evidence="12 13" key="1">
    <citation type="submission" date="2011-08" db="EMBL/GenBank/DDBJ databases">
        <authorList>
            <person name="Weinstock G."/>
            <person name="Sodergren E."/>
            <person name="Clifton S."/>
            <person name="Fulton L."/>
            <person name="Fulton B."/>
            <person name="Courtney L."/>
            <person name="Fronick C."/>
            <person name="Harrison M."/>
            <person name="Strong C."/>
            <person name="Farmer C."/>
            <person name="Delahaunty K."/>
            <person name="Markovic C."/>
            <person name="Hall O."/>
            <person name="Minx P."/>
            <person name="Tomlinson C."/>
            <person name="Mitreva M."/>
            <person name="Hou S."/>
            <person name="Chen J."/>
            <person name="Wollam A."/>
            <person name="Pepin K.H."/>
            <person name="Johnson M."/>
            <person name="Bhonagiri V."/>
            <person name="Zhang X."/>
            <person name="Suruliraj S."/>
            <person name="Warren W."/>
            <person name="Chinwalla A."/>
            <person name="Mardis E.R."/>
            <person name="Wilson R.K."/>
        </authorList>
    </citation>
    <scope>NUCLEOTIDE SEQUENCE [LARGE SCALE GENOMIC DNA]</scope>
    <source>
        <strain evidence="12 13">F0357</strain>
    </source>
</reference>
<dbReference type="OrthoDB" id="9762826at2"/>
<dbReference type="Proteomes" id="UP000005481">
    <property type="component" value="Unassembled WGS sequence"/>
</dbReference>
<dbReference type="InterPro" id="IPR003594">
    <property type="entry name" value="HATPase_dom"/>
</dbReference>
<dbReference type="FunFam" id="1.10.287.130:FF:000001">
    <property type="entry name" value="Two-component sensor histidine kinase"/>
    <property type="match status" value="1"/>
</dbReference>
<dbReference type="GO" id="GO:0005886">
    <property type="term" value="C:plasma membrane"/>
    <property type="evidence" value="ECO:0007669"/>
    <property type="project" value="TreeGrafter"/>
</dbReference>
<comment type="subcellular location">
    <subcellularLocation>
        <location evidence="2">Membrane</location>
    </subcellularLocation>
</comment>
<dbReference type="AlphaFoldDB" id="G9YHA3"/>
<evidence type="ECO:0000313" key="13">
    <source>
        <dbReference type="Proteomes" id="UP000005481"/>
    </source>
</evidence>
<evidence type="ECO:0000256" key="3">
    <source>
        <dbReference type="ARBA" id="ARBA00012438"/>
    </source>
</evidence>
<dbReference type="SUPFAM" id="SSF55874">
    <property type="entry name" value="ATPase domain of HSP90 chaperone/DNA topoisomerase II/histidine kinase"/>
    <property type="match status" value="1"/>
</dbReference>
<organism evidence="12 13">
    <name type="scientific">Anaeroglobus geminatus F0357</name>
    <dbReference type="NCBI Taxonomy" id="861450"/>
    <lineage>
        <taxon>Bacteria</taxon>
        <taxon>Bacillati</taxon>
        <taxon>Bacillota</taxon>
        <taxon>Negativicutes</taxon>
        <taxon>Veillonellales</taxon>
        <taxon>Veillonellaceae</taxon>
        <taxon>Anaeroglobus</taxon>
    </lineage>
</organism>
<evidence type="ECO:0000259" key="10">
    <source>
        <dbReference type="PROSITE" id="PS50109"/>
    </source>
</evidence>
<dbReference type="GO" id="GO:0016036">
    <property type="term" value="P:cellular response to phosphate starvation"/>
    <property type="evidence" value="ECO:0007669"/>
    <property type="project" value="TreeGrafter"/>
</dbReference>
<evidence type="ECO:0000259" key="11">
    <source>
        <dbReference type="PROSITE" id="PS50885"/>
    </source>
</evidence>
<evidence type="ECO:0000256" key="5">
    <source>
        <dbReference type="ARBA" id="ARBA00022679"/>
    </source>
</evidence>
<dbReference type="InterPro" id="IPR003660">
    <property type="entry name" value="HAMP_dom"/>
</dbReference>
<feature type="domain" description="Histidine kinase" evidence="10">
    <location>
        <begin position="296"/>
        <end position="516"/>
    </location>
</feature>
<dbReference type="SMART" id="SM00304">
    <property type="entry name" value="HAMP"/>
    <property type="match status" value="1"/>
</dbReference>
<proteinExistence type="predicted"/>
<dbReference type="InterPro" id="IPR036890">
    <property type="entry name" value="HATPase_C_sf"/>
</dbReference>
<dbReference type="EC" id="2.7.13.3" evidence="3"/>
<evidence type="ECO:0000256" key="4">
    <source>
        <dbReference type="ARBA" id="ARBA00022553"/>
    </source>
</evidence>
<keyword evidence="4" id="KW-0597">Phosphoprotein</keyword>
<dbReference type="HOGENOM" id="CLU_000445_89_6_9"/>
<keyword evidence="13" id="KW-1185">Reference proteome</keyword>
<keyword evidence="6 12" id="KW-0418">Kinase</keyword>
<evidence type="ECO:0000256" key="2">
    <source>
        <dbReference type="ARBA" id="ARBA00004370"/>
    </source>
</evidence>
<dbReference type="PROSITE" id="PS50109">
    <property type="entry name" value="HIS_KIN"/>
    <property type="match status" value="1"/>
</dbReference>
<evidence type="ECO:0000256" key="8">
    <source>
        <dbReference type="SAM" id="Coils"/>
    </source>
</evidence>
<name>G9YHA3_9FIRM</name>
<dbReference type="InterPro" id="IPR036097">
    <property type="entry name" value="HisK_dim/P_sf"/>
</dbReference>
<feature type="domain" description="HAMP" evidence="11">
    <location>
        <begin position="214"/>
        <end position="267"/>
    </location>
</feature>
<keyword evidence="8" id="KW-0175">Coiled coil</keyword>
<keyword evidence="9" id="KW-0812">Transmembrane</keyword>
<dbReference type="PANTHER" id="PTHR45453:SF1">
    <property type="entry name" value="PHOSPHATE REGULON SENSOR PROTEIN PHOR"/>
    <property type="match status" value="1"/>
</dbReference>
<dbReference type="PANTHER" id="PTHR45453">
    <property type="entry name" value="PHOSPHATE REGULON SENSOR PROTEIN PHOR"/>
    <property type="match status" value="1"/>
</dbReference>
<evidence type="ECO:0000256" key="7">
    <source>
        <dbReference type="ARBA" id="ARBA00023012"/>
    </source>
</evidence>
<evidence type="ECO:0000256" key="1">
    <source>
        <dbReference type="ARBA" id="ARBA00000085"/>
    </source>
</evidence>
<dbReference type="PATRIC" id="fig|861450.3.peg.965"/>
<dbReference type="InterPro" id="IPR005467">
    <property type="entry name" value="His_kinase_dom"/>
</dbReference>
<dbReference type="GO" id="GO:0004721">
    <property type="term" value="F:phosphoprotein phosphatase activity"/>
    <property type="evidence" value="ECO:0007669"/>
    <property type="project" value="TreeGrafter"/>
</dbReference>
<dbReference type="Gene3D" id="3.30.565.10">
    <property type="entry name" value="Histidine kinase-like ATPase, C-terminal domain"/>
    <property type="match status" value="1"/>
</dbReference>
<dbReference type="SUPFAM" id="SSF47384">
    <property type="entry name" value="Homodimeric domain of signal transducing histidine kinase"/>
    <property type="match status" value="1"/>
</dbReference>
<dbReference type="PROSITE" id="PS50885">
    <property type="entry name" value="HAMP"/>
    <property type="match status" value="1"/>
</dbReference>
<keyword evidence="9" id="KW-0472">Membrane</keyword>
<keyword evidence="9" id="KW-1133">Transmembrane helix</keyword>
<comment type="caution">
    <text evidence="12">The sequence shown here is derived from an EMBL/GenBank/DDBJ whole genome shotgun (WGS) entry which is preliminary data.</text>
</comment>
<dbReference type="eggNOG" id="COG3850">
    <property type="taxonomic scope" value="Bacteria"/>
</dbReference>
<dbReference type="SMART" id="SM00387">
    <property type="entry name" value="HATPase_c"/>
    <property type="match status" value="1"/>
</dbReference>
<dbReference type="InterPro" id="IPR003661">
    <property type="entry name" value="HisK_dim/P_dom"/>
</dbReference>
<feature type="coiled-coil region" evidence="8">
    <location>
        <begin position="259"/>
        <end position="286"/>
    </location>
</feature>
<comment type="catalytic activity">
    <reaction evidence="1">
        <text>ATP + protein L-histidine = ADP + protein N-phospho-L-histidine.</text>
        <dbReference type="EC" id="2.7.13.3"/>
    </reaction>
</comment>
<dbReference type="STRING" id="861450.HMPREF0080_01030"/>
<dbReference type="SUPFAM" id="SSF158472">
    <property type="entry name" value="HAMP domain-like"/>
    <property type="match status" value="1"/>
</dbReference>
<protein>
    <recommendedName>
        <fullName evidence="3">histidine kinase</fullName>
        <ecNumber evidence="3">2.7.13.3</ecNumber>
    </recommendedName>
</protein>